<evidence type="ECO:0000313" key="6">
    <source>
        <dbReference type="Proteomes" id="UP000029448"/>
    </source>
</evidence>
<evidence type="ECO:0000313" key="2">
    <source>
        <dbReference type="EMBL" id="GEL50794.1"/>
    </source>
</evidence>
<dbReference type="Proteomes" id="UP000029448">
    <property type="component" value="Unassembled WGS sequence"/>
</dbReference>
<comment type="caution">
    <text evidence="3">The sequence shown here is derived from an EMBL/GenBank/DDBJ whole genome shotgun (WGS) entry which is preliminary data.</text>
</comment>
<evidence type="ECO:0008006" key="10">
    <source>
        <dbReference type="Google" id="ProtNLM"/>
    </source>
</evidence>
<reference evidence="2 9" key="4">
    <citation type="submission" date="2019-07" db="EMBL/GenBank/DDBJ databases">
        <title>Whole genome shotgun sequence of Acetobacter tropicalis NBRC 16470.</title>
        <authorList>
            <person name="Hosoyama A."/>
            <person name="Uohara A."/>
            <person name="Ohji S."/>
            <person name="Ichikawa N."/>
        </authorList>
    </citation>
    <scope>NUCLEOTIDE SEQUENCE [LARGE SCALE GENOMIC DNA]</scope>
    <source>
        <strain evidence="2 9">NBRC 16470</strain>
    </source>
</reference>
<proteinExistence type="predicted"/>
<dbReference type="NCBIfam" id="NF006749">
    <property type="entry name" value="PRK09272.1-2"/>
    <property type="match status" value="1"/>
</dbReference>
<evidence type="ECO:0000313" key="5">
    <source>
        <dbReference type="EMBL" id="OUI83781.1"/>
    </source>
</evidence>
<dbReference type="EMBL" id="JOKM01000021">
    <property type="protein sequence ID" value="KGB25143.1"/>
    <property type="molecule type" value="Genomic_DNA"/>
</dbReference>
<evidence type="ECO:0000313" key="4">
    <source>
        <dbReference type="EMBL" id="KXV58839.1"/>
    </source>
</evidence>
<dbReference type="Proteomes" id="UP000075411">
    <property type="component" value="Unassembled WGS sequence"/>
</dbReference>
<dbReference type="PATRIC" id="fig|104102.11.peg.100"/>
<feature type="transmembrane region" description="Helical" evidence="1">
    <location>
        <begin position="86"/>
        <end position="109"/>
    </location>
</feature>
<feature type="transmembrane region" description="Helical" evidence="1">
    <location>
        <begin position="31"/>
        <end position="47"/>
    </location>
</feature>
<dbReference type="AlphaFoldDB" id="A0A095B8P5"/>
<dbReference type="Proteomes" id="UP000321800">
    <property type="component" value="Unassembled WGS sequence"/>
</dbReference>
<protein>
    <recommendedName>
        <fullName evidence="10">DUF3147 family protein</fullName>
    </recommendedName>
</protein>
<keyword evidence="1" id="KW-1133">Transmembrane helix</keyword>
<sequence length="115" mass="12584">MFFWLKAFLSGLIIAAVSSLARRYPGFGALVASLPLISILGMIWLWQETKDPARMEAHVSATLWYVLPSLPMFLLIPLAMRNGVPFYAALLGGCVVTAVLYLVAVWLAGRFGISP</sequence>
<name>A0A095B8P5_9PROT</name>
<reference evidence="3 6" key="1">
    <citation type="submission" date="2014-06" db="EMBL/GenBank/DDBJ databases">
        <title>Functional and comparative genomic analyses of the Drosophila gut microbiota identify candidate symbiosis factors.</title>
        <authorList>
            <person name="Newell P.D."/>
            <person name="Chaston J.M."/>
            <person name="Douglas A.E."/>
        </authorList>
    </citation>
    <scope>NUCLEOTIDE SEQUENCE [LARGE SCALE GENOMIC DNA]</scope>
    <source>
        <strain evidence="3 6">DmCS_006</strain>
    </source>
</reference>
<keyword evidence="1" id="KW-0472">Membrane</keyword>
<dbReference type="InterPro" id="IPR058117">
    <property type="entry name" value="BV97_02767-like"/>
</dbReference>
<evidence type="ECO:0000313" key="7">
    <source>
        <dbReference type="Proteomes" id="UP000075411"/>
    </source>
</evidence>
<reference evidence="5 8" key="2">
    <citation type="submission" date="2014-06" db="EMBL/GenBank/DDBJ databases">
        <authorList>
            <person name="Ju J."/>
            <person name="Zhang J."/>
        </authorList>
    </citation>
    <scope>NUCLEOTIDE SEQUENCE [LARGE SCALE GENOMIC DNA]</scope>
    <source>
        <strain evidence="5">DmW_042</strain>
    </source>
</reference>
<gene>
    <name evidence="4" type="ORF">AD947_05310</name>
    <name evidence="3" type="ORF">AtDm6_0824</name>
    <name evidence="2" type="ORF">ATR01nite_18690</name>
    <name evidence="5" type="ORF">HC62_13780</name>
</gene>
<evidence type="ECO:0000313" key="8">
    <source>
        <dbReference type="Proteomes" id="UP000194565"/>
    </source>
</evidence>
<dbReference type="EMBL" id="LHZT01000111">
    <property type="protein sequence ID" value="KXV58839.1"/>
    <property type="molecule type" value="Genomic_DNA"/>
</dbReference>
<dbReference type="Proteomes" id="UP000194565">
    <property type="component" value="Unassembled WGS sequence"/>
</dbReference>
<dbReference type="GeneID" id="89477729"/>
<dbReference type="EMBL" id="BJVR01000017">
    <property type="protein sequence ID" value="GEL50794.1"/>
    <property type="molecule type" value="Genomic_DNA"/>
</dbReference>
<accession>A0A095B8P5</accession>
<evidence type="ECO:0000313" key="3">
    <source>
        <dbReference type="EMBL" id="KGB25143.1"/>
    </source>
</evidence>
<dbReference type="OrthoDB" id="47473at2"/>
<dbReference type="EMBL" id="JOMM01000048">
    <property type="protein sequence ID" value="OUI83781.1"/>
    <property type="molecule type" value="Genomic_DNA"/>
</dbReference>
<evidence type="ECO:0000256" key="1">
    <source>
        <dbReference type="SAM" id="Phobius"/>
    </source>
</evidence>
<evidence type="ECO:0000313" key="9">
    <source>
        <dbReference type="Proteomes" id="UP000321800"/>
    </source>
</evidence>
<keyword evidence="6" id="KW-1185">Reference proteome</keyword>
<organism evidence="3 6">
    <name type="scientific">Acetobacter tropicalis</name>
    <dbReference type="NCBI Taxonomy" id="104102"/>
    <lineage>
        <taxon>Bacteria</taxon>
        <taxon>Pseudomonadati</taxon>
        <taxon>Pseudomonadota</taxon>
        <taxon>Alphaproteobacteria</taxon>
        <taxon>Acetobacterales</taxon>
        <taxon>Acetobacteraceae</taxon>
        <taxon>Acetobacter</taxon>
    </lineage>
</organism>
<reference evidence="4 7" key="3">
    <citation type="submission" date="2015-06" db="EMBL/GenBank/DDBJ databases">
        <title>Improved classification and identification of acetic acid bacteria using matrix-assisted laser desorption/ionization time-of-flight mass spectrometry; Gluconobacter nephelii and Gluconobacter uchimurae are later heterotypic synonyms of Gluconobacter japonicus and Gluconobacter oxydans, respectively.</title>
        <authorList>
            <person name="Li L."/>
            <person name="Cleenwerck I."/>
            <person name="De Vuyst L."/>
            <person name="Vandamme P."/>
        </authorList>
    </citation>
    <scope>NUCLEOTIDE SEQUENCE [LARGE SCALE GENOMIC DNA]</scope>
    <source>
        <strain evidence="4 7">LMG 1663</strain>
    </source>
</reference>
<keyword evidence="1" id="KW-0812">Transmembrane</keyword>
<dbReference type="STRING" id="104102.AtDm6_0824"/>
<dbReference type="RefSeq" id="WP_035378329.1">
    <property type="nucleotide sequence ID" value="NZ_BJVR01000017.1"/>
</dbReference>
<feature type="transmembrane region" description="Helical" evidence="1">
    <location>
        <begin position="59"/>
        <end position="80"/>
    </location>
</feature>